<dbReference type="InterPro" id="IPR011868">
    <property type="entry name" value="ModC_ABC_ATP-bd"/>
</dbReference>
<evidence type="ECO:0000256" key="7">
    <source>
        <dbReference type="ARBA" id="ARBA00022967"/>
    </source>
</evidence>
<name>A0A6M8HUI9_9PROT</name>
<dbReference type="InterPro" id="IPR004606">
    <property type="entry name" value="Mop_domain"/>
</dbReference>
<dbReference type="PROSITE" id="PS50893">
    <property type="entry name" value="ABC_TRANSPORTER_2"/>
    <property type="match status" value="1"/>
</dbReference>
<organism evidence="12 13">
    <name type="scientific">Lichenicola cladoniae</name>
    <dbReference type="NCBI Taxonomy" id="1484109"/>
    <lineage>
        <taxon>Bacteria</taxon>
        <taxon>Pseudomonadati</taxon>
        <taxon>Pseudomonadota</taxon>
        <taxon>Alphaproteobacteria</taxon>
        <taxon>Acetobacterales</taxon>
        <taxon>Acetobacteraceae</taxon>
        <taxon>Lichenicola</taxon>
    </lineage>
</organism>
<protein>
    <submittedName>
        <fullName evidence="12">Molybdenum ABC transporter ATP-binding protein</fullName>
    </submittedName>
</protein>
<evidence type="ECO:0000259" key="11">
    <source>
        <dbReference type="PROSITE" id="PS51866"/>
    </source>
</evidence>
<gene>
    <name evidence="12" type="primary">modC</name>
    <name evidence="12" type="ORF">HN018_19125</name>
</gene>
<evidence type="ECO:0000256" key="4">
    <source>
        <dbReference type="ARBA" id="ARBA00022519"/>
    </source>
</evidence>
<evidence type="ECO:0000256" key="9">
    <source>
        <dbReference type="PROSITE-ProRule" id="PRU01213"/>
    </source>
</evidence>
<evidence type="ECO:0000256" key="6">
    <source>
        <dbReference type="ARBA" id="ARBA00022840"/>
    </source>
</evidence>
<dbReference type="SUPFAM" id="SSF52540">
    <property type="entry name" value="P-loop containing nucleoside triphosphate hydrolases"/>
    <property type="match status" value="1"/>
</dbReference>
<dbReference type="AlphaFoldDB" id="A0A6M8HUI9"/>
<dbReference type="GO" id="GO:0140359">
    <property type="term" value="F:ABC-type transporter activity"/>
    <property type="evidence" value="ECO:0007669"/>
    <property type="project" value="InterPro"/>
</dbReference>
<keyword evidence="4" id="KW-0997">Cell inner membrane</keyword>
<dbReference type="PROSITE" id="PS00211">
    <property type="entry name" value="ABC_TRANSPORTER_1"/>
    <property type="match status" value="1"/>
</dbReference>
<proteinExistence type="predicted"/>
<dbReference type="InterPro" id="IPR003593">
    <property type="entry name" value="AAA+_ATPase"/>
</dbReference>
<keyword evidence="7" id="KW-1278">Translocase</keyword>
<evidence type="ECO:0000256" key="2">
    <source>
        <dbReference type="ARBA" id="ARBA00022475"/>
    </source>
</evidence>
<dbReference type="InterPro" id="IPR017871">
    <property type="entry name" value="ABC_transporter-like_CS"/>
</dbReference>
<evidence type="ECO:0000256" key="3">
    <source>
        <dbReference type="ARBA" id="ARBA00022505"/>
    </source>
</evidence>
<sequence>MTPDTLEIALRHRFATGRTLDLALSAPLPGIVGLFGPSGAGKSTLVAALCGTFRPDRSDIRVGTRILSGSGIWVRPEARRIGMVFQDSRLFPHLSVAGNLRYGADRAPPPGHAEGLPGFEEVSVLLGLERLLGRRTHALSGGERQRVAIGRALLSRPVLLAMDEPLSGLDQARRHEILFYLGRLRDRLLLPILYVTHALDEVVRLCDTLALVEDGRVEACGPVADLLASGRLAEREDASALLDAVVCGQDAERGLASVSAGGFTLSVVQPAAGQVEPTLHPVGTRLRLTIPAREVVLLRLPEAVPIVTSAQNMVPVRVRAVQPVGTDALAVVVLEPDSESPGAAVILARVTRDSVHRLGLVPGARLTALIKTVSIVVLDGGIGHDE</sequence>
<dbReference type="PROSITE" id="PS51866">
    <property type="entry name" value="MOP"/>
    <property type="match status" value="1"/>
</dbReference>
<dbReference type="RefSeq" id="WP_171835806.1">
    <property type="nucleotide sequence ID" value="NZ_CP053708.1"/>
</dbReference>
<dbReference type="InterPro" id="IPR050334">
    <property type="entry name" value="Molybdenum_import_ModC"/>
</dbReference>
<dbReference type="GO" id="GO:0016887">
    <property type="term" value="F:ATP hydrolysis activity"/>
    <property type="evidence" value="ECO:0007669"/>
    <property type="project" value="InterPro"/>
</dbReference>
<evidence type="ECO:0000256" key="5">
    <source>
        <dbReference type="ARBA" id="ARBA00022741"/>
    </source>
</evidence>
<dbReference type="EMBL" id="CP053708">
    <property type="protein sequence ID" value="QKE91861.1"/>
    <property type="molecule type" value="Genomic_DNA"/>
</dbReference>
<keyword evidence="5" id="KW-0547">Nucleotide-binding</keyword>
<feature type="domain" description="Mop" evidence="11">
    <location>
        <begin position="307"/>
        <end position="379"/>
    </location>
</feature>
<dbReference type="GO" id="GO:0016020">
    <property type="term" value="C:membrane"/>
    <property type="evidence" value="ECO:0007669"/>
    <property type="project" value="InterPro"/>
</dbReference>
<dbReference type="GO" id="GO:0015098">
    <property type="term" value="F:molybdate ion transmembrane transporter activity"/>
    <property type="evidence" value="ECO:0007669"/>
    <property type="project" value="InterPro"/>
</dbReference>
<evidence type="ECO:0000259" key="10">
    <source>
        <dbReference type="PROSITE" id="PS50893"/>
    </source>
</evidence>
<dbReference type="Proteomes" id="UP000500767">
    <property type="component" value="Chromosome"/>
</dbReference>
<keyword evidence="6 12" id="KW-0067">ATP-binding</keyword>
<keyword evidence="1" id="KW-0813">Transport</keyword>
<dbReference type="PANTHER" id="PTHR43514:SF4">
    <property type="entry name" value="ABC TRANSPORTER I FAMILY MEMBER 10"/>
    <property type="match status" value="1"/>
</dbReference>
<evidence type="ECO:0000313" key="13">
    <source>
        <dbReference type="Proteomes" id="UP000500767"/>
    </source>
</evidence>
<dbReference type="Gene3D" id="2.40.50.100">
    <property type="match status" value="1"/>
</dbReference>
<dbReference type="SMART" id="SM00382">
    <property type="entry name" value="AAA"/>
    <property type="match status" value="1"/>
</dbReference>
<dbReference type="KEGG" id="lck:HN018_19125"/>
<feature type="domain" description="ABC transporter" evidence="10">
    <location>
        <begin position="3"/>
        <end position="239"/>
    </location>
</feature>
<keyword evidence="13" id="KW-1185">Reference proteome</keyword>
<evidence type="ECO:0000256" key="1">
    <source>
        <dbReference type="ARBA" id="ARBA00022448"/>
    </source>
</evidence>
<dbReference type="InterPro" id="IPR008995">
    <property type="entry name" value="Mo/tungstate-bd_C_term_dom"/>
</dbReference>
<dbReference type="NCBIfam" id="TIGR02142">
    <property type="entry name" value="modC_ABC"/>
    <property type="match status" value="1"/>
</dbReference>
<keyword evidence="3 9" id="KW-0500">Molybdenum</keyword>
<dbReference type="Gene3D" id="3.40.50.300">
    <property type="entry name" value="P-loop containing nucleotide triphosphate hydrolases"/>
    <property type="match status" value="1"/>
</dbReference>
<dbReference type="PANTHER" id="PTHR43514">
    <property type="entry name" value="ABC TRANSPORTER I FAMILY MEMBER 10"/>
    <property type="match status" value="1"/>
</dbReference>
<dbReference type="InterPro" id="IPR027417">
    <property type="entry name" value="P-loop_NTPase"/>
</dbReference>
<dbReference type="Pfam" id="PF00005">
    <property type="entry name" value="ABC_tran"/>
    <property type="match status" value="1"/>
</dbReference>
<evidence type="ECO:0000313" key="12">
    <source>
        <dbReference type="EMBL" id="QKE91861.1"/>
    </source>
</evidence>
<reference evidence="12 13" key="1">
    <citation type="journal article" date="2014" name="World J. Microbiol. Biotechnol.">
        <title>Biodiversity and physiological characteristics of Antarctic and Arctic lichens-associated bacteria.</title>
        <authorList>
            <person name="Lee Y.M."/>
            <person name="Kim E.H."/>
            <person name="Lee H.K."/>
            <person name="Hong S.G."/>
        </authorList>
    </citation>
    <scope>NUCLEOTIDE SEQUENCE [LARGE SCALE GENOMIC DNA]</scope>
    <source>
        <strain evidence="12 13">PAMC 26569</strain>
    </source>
</reference>
<keyword evidence="2" id="KW-1003">Cell membrane</keyword>
<evidence type="ECO:0000256" key="8">
    <source>
        <dbReference type="ARBA" id="ARBA00023136"/>
    </source>
</evidence>
<dbReference type="InterPro" id="IPR005116">
    <property type="entry name" value="Transp-assoc_OB_typ1"/>
</dbReference>
<dbReference type="GO" id="GO:0005524">
    <property type="term" value="F:ATP binding"/>
    <property type="evidence" value="ECO:0007669"/>
    <property type="project" value="UniProtKB-KW"/>
</dbReference>
<accession>A0A6M8HUI9</accession>
<dbReference type="InterPro" id="IPR003439">
    <property type="entry name" value="ABC_transporter-like_ATP-bd"/>
</dbReference>
<keyword evidence="8" id="KW-0472">Membrane</keyword>
<dbReference type="Pfam" id="PF03459">
    <property type="entry name" value="TOBE"/>
    <property type="match status" value="1"/>
</dbReference>
<dbReference type="SUPFAM" id="SSF50331">
    <property type="entry name" value="MOP-like"/>
    <property type="match status" value="1"/>
</dbReference>